<feature type="compositionally biased region" description="Low complexity" evidence="1">
    <location>
        <begin position="172"/>
        <end position="187"/>
    </location>
</feature>
<accession>U1GA31</accession>
<gene>
    <name evidence="3" type="ORF">EPUS_04525</name>
</gene>
<feature type="compositionally biased region" description="Pro residues" evidence="1">
    <location>
        <begin position="88"/>
        <end position="97"/>
    </location>
</feature>
<feature type="compositionally biased region" description="Basic and acidic residues" evidence="1">
    <location>
        <begin position="529"/>
        <end position="542"/>
    </location>
</feature>
<feature type="compositionally biased region" description="Low complexity" evidence="1">
    <location>
        <begin position="272"/>
        <end position="283"/>
    </location>
</feature>
<feature type="compositionally biased region" description="Low complexity" evidence="1">
    <location>
        <begin position="35"/>
        <end position="47"/>
    </location>
</feature>
<feature type="compositionally biased region" description="Basic and acidic residues" evidence="1">
    <location>
        <begin position="603"/>
        <end position="614"/>
    </location>
</feature>
<reference evidence="4" key="1">
    <citation type="journal article" date="2014" name="BMC Genomics">
        <title>Genome characteristics reveal the impact of lichenization on lichen-forming fungus Endocarpon pusillum Hedwig (Verrucariales, Ascomycota).</title>
        <authorList>
            <person name="Wang Y.-Y."/>
            <person name="Liu B."/>
            <person name="Zhang X.-Y."/>
            <person name="Zhou Q.-M."/>
            <person name="Zhang T."/>
            <person name="Li H."/>
            <person name="Yu Y.-F."/>
            <person name="Zhang X.-L."/>
            <person name="Hao X.-Y."/>
            <person name="Wang M."/>
            <person name="Wang L."/>
            <person name="Wei J.-C."/>
        </authorList>
    </citation>
    <scope>NUCLEOTIDE SEQUENCE [LARGE SCALE GENOMIC DNA]</scope>
    <source>
        <strain evidence="4">Z07020 / HMAS-L-300199</strain>
    </source>
</reference>
<sequence length="628" mass="65222">MSRVQRGNGGGDVGGEVSRSSTADLSSPPSEPERPQSFPSPSQQLSSHEAAQFADSTIRVDYYGGENHTSTPPATATIGRTSNLQSQPQPPPPPPPLQAFKDEKPKIKRPRKKPVIADAEKDKKEKTARKPRASAGAAGSARKKAKLEIPAAISIVANDGQSKISDFSAPHPSTLTTAAANPAPTNPGNYPIRTHDTSTVDAYPTTPHQTPQPTSPAPVSRLSYDPVRSMMVERNPAPRVYSTAPPTTSTPSKAVPLRTSASPVTISHIIDAPAKPSPQAQPSGGQAIATEPLNGQATPKEGDASAIEMDSSLSKPTNQTKKPSSGTPSNAPSPKPVRAKEQPPPLLPQGSGLLSSALFGNTATEAGTSSEQAPDIVVHVKLKENDNNIINFAQLAEQKYGFAALHPRLAAQKERLARVAAAGAALEKSANGPRLGGTSAGESGEDDVSVDIDRDSDNEGDVAMTGVNGGGTGANSGTDVNGHKKRRRKKVEEYDQDDPFVDDSELAWEAQAAAVKDGFFVYCGPLVPEGEKPAVERADGTVKRGRGRGRGGGAGSRGGRGGAAIAAATATNGEGSGSRNAGPGSRGGTTTRKPRVTKASRAMMEREKQDREKMAPLAAKPSGYQNPG</sequence>
<feature type="region of interest" description="Disordered" evidence="1">
    <location>
        <begin position="457"/>
        <end position="498"/>
    </location>
</feature>
<evidence type="ECO:0000313" key="3">
    <source>
        <dbReference type="EMBL" id="ERF68873.1"/>
    </source>
</evidence>
<protein>
    <recommendedName>
        <fullName evidence="2">Hpc2-related domain-containing protein</fullName>
    </recommendedName>
</protein>
<dbReference type="EMBL" id="KE721492">
    <property type="protein sequence ID" value="ERF68873.1"/>
    <property type="molecule type" value="Genomic_DNA"/>
</dbReference>
<feature type="compositionally biased region" description="Polar residues" evidence="1">
    <location>
        <begin position="358"/>
        <end position="372"/>
    </location>
</feature>
<feature type="compositionally biased region" description="Polar residues" evidence="1">
    <location>
        <begin position="569"/>
        <end position="579"/>
    </location>
</feature>
<organism evidence="3 4">
    <name type="scientific">Endocarpon pusillum (strain Z07020 / HMAS-L-300199)</name>
    <name type="common">Lichen-forming fungus</name>
    <dbReference type="NCBI Taxonomy" id="1263415"/>
    <lineage>
        <taxon>Eukaryota</taxon>
        <taxon>Fungi</taxon>
        <taxon>Dikarya</taxon>
        <taxon>Ascomycota</taxon>
        <taxon>Pezizomycotina</taxon>
        <taxon>Eurotiomycetes</taxon>
        <taxon>Chaetothyriomycetidae</taxon>
        <taxon>Verrucariales</taxon>
        <taxon>Verrucariaceae</taxon>
        <taxon>Endocarpon</taxon>
    </lineage>
</organism>
<feature type="domain" description="Hpc2-related" evidence="2">
    <location>
        <begin position="488"/>
        <end position="526"/>
    </location>
</feature>
<proteinExistence type="predicted"/>
<feature type="compositionally biased region" description="Polar residues" evidence="1">
    <location>
        <begin position="311"/>
        <end position="332"/>
    </location>
</feature>
<feature type="region of interest" description="Disordered" evidence="1">
    <location>
        <begin position="234"/>
        <end position="373"/>
    </location>
</feature>
<feature type="compositionally biased region" description="Low complexity" evidence="1">
    <location>
        <begin position="242"/>
        <end position="252"/>
    </location>
</feature>
<dbReference type="InterPro" id="IPR014840">
    <property type="entry name" value="HRD"/>
</dbReference>
<feature type="region of interest" description="Disordered" evidence="1">
    <location>
        <begin position="429"/>
        <end position="448"/>
    </location>
</feature>
<feature type="region of interest" description="Disordered" evidence="1">
    <location>
        <begin position="1"/>
        <end position="145"/>
    </location>
</feature>
<evidence type="ECO:0000256" key="1">
    <source>
        <dbReference type="SAM" id="MobiDB-lite"/>
    </source>
</evidence>
<dbReference type="OMA" id="MDGDVPM"/>
<dbReference type="RefSeq" id="XP_007805491.1">
    <property type="nucleotide sequence ID" value="XM_007807300.1"/>
</dbReference>
<evidence type="ECO:0000259" key="2">
    <source>
        <dbReference type="Pfam" id="PF08729"/>
    </source>
</evidence>
<dbReference type="OrthoDB" id="5576775at2759"/>
<name>U1GA31_ENDPU</name>
<dbReference type="Pfam" id="PF08729">
    <property type="entry name" value="HUN"/>
    <property type="match status" value="1"/>
</dbReference>
<feature type="region of interest" description="Disordered" evidence="1">
    <location>
        <begin position="527"/>
        <end position="628"/>
    </location>
</feature>
<feature type="compositionally biased region" description="Gly residues" evidence="1">
    <location>
        <begin position="550"/>
        <end position="562"/>
    </location>
</feature>
<feature type="compositionally biased region" description="Polar residues" evidence="1">
    <location>
        <begin position="67"/>
        <end position="86"/>
    </location>
</feature>
<dbReference type="AlphaFoldDB" id="U1GA31"/>
<dbReference type="eggNOG" id="ENOG502RG9A">
    <property type="taxonomic scope" value="Eukaryota"/>
</dbReference>
<feature type="region of interest" description="Disordered" evidence="1">
    <location>
        <begin position="159"/>
        <end position="222"/>
    </location>
</feature>
<dbReference type="GeneID" id="19239480"/>
<dbReference type="Proteomes" id="UP000019373">
    <property type="component" value="Unassembled WGS sequence"/>
</dbReference>
<dbReference type="HOGENOM" id="CLU_012566_0_0_1"/>
<keyword evidence="4" id="KW-1185">Reference proteome</keyword>
<feature type="compositionally biased region" description="Low complexity" evidence="1">
    <location>
        <begin position="15"/>
        <end position="28"/>
    </location>
</feature>
<evidence type="ECO:0000313" key="4">
    <source>
        <dbReference type="Proteomes" id="UP000019373"/>
    </source>
</evidence>